<accession>A0A1C3ETK7</accession>
<name>A0A1C3ETK7_9PLAN</name>
<protein>
    <recommendedName>
        <fullName evidence="3">Knr4/Smi1-like domain-containing protein</fullName>
    </recommendedName>
</protein>
<keyword evidence="2" id="KW-1185">Reference proteome</keyword>
<gene>
    <name evidence="1" type="ORF">A6X21_15870</name>
</gene>
<dbReference type="AlphaFoldDB" id="A0A1C3ETK7"/>
<organism evidence="1 2">
    <name type="scientific">Planctopirus hydrillae</name>
    <dbReference type="NCBI Taxonomy" id="1841610"/>
    <lineage>
        <taxon>Bacteria</taxon>
        <taxon>Pseudomonadati</taxon>
        <taxon>Planctomycetota</taxon>
        <taxon>Planctomycetia</taxon>
        <taxon>Planctomycetales</taxon>
        <taxon>Planctomycetaceae</taxon>
        <taxon>Planctopirus</taxon>
    </lineage>
</organism>
<reference evidence="1 2" key="1">
    <citation type="submission" date="2016-05" db="EMBL/GenBank/DDBJ databases">
        <title>Genomic and physiological characterization of Planctopirus sp. isolated from fresh water lake.</title>
        <authorList>
            <person name="Subhash Y."/>
            <person name="Ramana C."/>
        </authorList>
    </citation>
    <scope>NUCLEOTIDE SEQUENCE [LARGE SCALE GENOMIC DNA]</scope>
    <source>
        <strain evidence="1 2">JC280</strain>
    </source>
</reference>
<comment type="caution">
    <text evidence="1">The sequence shown here is derived from an EMBL/GenBank/DDBJ whole genome shotgun (WGS) entry which is preliminary data.</text>
</comment>
<evidence type="ECO:0008006" key="3">
    <source>
        <dbReference type="Google" id="ProtNLM"/>
    </source>
</evidence>
<sequence length="96" mass="10980">MKPNLGGKDFPFQLFPDQGGLLPCGTDDNGNFLFWKTEDNPEAWKIVVADGRGPRWQLFDMGLTDFLANALTKKIRCKIWPSDYPGNRKSFTFECF</sequence>
<proteinExistence type="predicted"/>
<evidence type="ECO:0000313" key="1">
    <source>
        <dbReference type="EMBL" id="ODA36611.1"/>
    </source>
</evidence>
<evidence type="ECO:0000313" key="2">
    <source>
        <dbReference type="Proteomes" id="UP000094828"/>
    </source>
</evidence>
<dbReference type="EMBL" id="LYDR01000010">
    <property type="protein sequence ID" value="ODA36611.1"/>
    <property type="molecule type" value="Genomic_DNA"/>
</dbReference>
<dbReference type="STRING" id="1841610.A6X21_15870"/>
<dbReference type="Proteomes" id="UP000094828">
    <property type="component" value="Unassembled WGS sequence"/>
</dbReference>